<dbReference type="Proteomes" id="UP001222603">
    <property type="component" value="Unassembled WGS sequence"/>
</dbReference>
<dbReference type="PATRIC" id="fig|820.27.peg.2438"/>
<dbReference type="AlphaFoldDB" id="A0A139K4W9"/>
<organism evidence="4 7">
    <name type="scientific">Bacteroides uniformis</name>
    <dbReference type="NCBI Taxonomy" id="820"/>
    <lineage>
        <taxon>Bacteria</taxon>
        <taxon>Pseudomonadati</taxon>
        <taxon>Bacteroidota</taxon>
        <taxon>Bacteroidia</taxon>
        <taxon>Bacteroidales</taxon>
        <taxon>Bacteroidaceae</taxon>
        <taxon>Bacteroides</taxon>
    </lineage>
</organism>
<dbReference type="RefSeq" id="WP_007478980.1">
    <property type="nucleotide sequence ID" value="NZ_CAXTFW010000013.1"/>
</dbReference>
<evidence type="ECO:0000313" key="2">
    <source>
        <dbReference type="EMBL" id="CUO80111.1"/>
    </source>
</evidence>
<evidence type="ECO:0000313" key="6">
    <source>
        <dbReference type="Proteomes" id="UP001215818"/>
    </source>
</evidence>
<feature type="transmembrane region" description="Helical" evidence="1">
    <location>
        <begin position="42"/>
        <end position="61"/>
    </location>
</feature>
<dbReference type="Proteomes" id="UP000095766">
    <property type="component" value="Unassembled WGS sequence"/>
</dbReference>
<dbReference type="EMBL" id="JAQNRK010000017">
    <property type="protein sequence ID" value="MDC1795633.1"/>
    <property type="molecule type" value="Genomic_DNA"/>
</dbReference>
<dbReference type="EMBL" id="CZAO01000001">
    <property type="protein sequence ID" value="CUO80111.1"/>
    <property type="molecule type" value="Genomic_DNA"/>
</dbReference>
<keyword evidence="1" id="KW-0472">Membrane</keyword>
<dbReference type="EMBL" id="JAQNSI010000623">
    <property type="protein sequence ID" value="MDC1903370.1"/>
    <property type="molecule type" value="Genomic_DNA"/>
</dbReference>
<feature type="transmembrane region" description="Helical" evidence="1">
    <location>
        <begin position="19"/>
        <end position="36"/>
    </location>
</feature>
<proteinExistence type="predicted"/>
<name>A0A139K4W9_BACUN</name>
<keyword evidence="1" id="KW-1133">Transmembrane helix</keyword>
<evidence type="ECO:0000313" key="5">
    <source>
        <dbReference type="Proteomes" id="UP000095766"/>
    </source>
</evidence>
<keyword evidence="1" id="KW-0812">Transmembrane</keyword>
<evidence type="ECO:0000313" key="7">
    <source>
        <dbReference type="Proteomes" id="UP001222603"/>
    </source>
</evidence>
<reference evidence="2 5" key="1">
    <citation type="submission" date="2015-09" db="EMBL/GenBank/DDBJ databases">
        <authorList>
            <consortium name="Pathogen Informatics"/>
        </authorList>
    </citation>
    <scope>NUCLEOTIDE SEQUENCE [LARGE SCALE GENOMIC DNA]</scope>
    <source>
        <strain evidence="2 5">2789STDY5834898</strain>
    </source>
</reference>
<dbReference type="GeneID" id="99669137"/>
<evidence type="ECO:0000313" key="4">
    <source>
        <dbReference type="EMBL" id="MDC1903370.1"/>
    </source>
</evidence>
<gene>
    <name evidence="2" type="ORF">ERS852510_00138</name>
    <name evidence="3" type="ORF">POY73_16040</name>
    <name evidence="4" type="ORF">POZ10_22435</name>
</gene>
<evidence type="ECO:0000313" key="3">
    <source>
        <dbReference type="EMBL" id="MDC1795633.1"/>
    </source>
</evidence>
<dbReference type="Proteomes" id="UP001215818">
    <property type="component" value="Unassembled WGS sequence"/>
</dbReference>
<protein>
    <submittedName>
        <fullName evidence="4">Uncharacterized protein</fullName>
    </submittedName>
</protein>
<evidence type="ECO:0000256" key="1">
    <source>
        <dbReference type="SAM" id="Phobius"/>
    </source>
</evidence>
<accession>A0A139K4W9</accession>
<reference evidence="4 6" key="2">
    <citation type="submission" date="2022-10" db="EMBL/GenBank/DDBJ databases">
        <title>Human gut microbiome strain richness.</title>
        <authorList>
            <person name="Chen-Liaw A."/>
        </authorList>
    </citation>
    <scope>NUCLEOTIDE SEQUENCE</scope>
    <source>
        <strain evidence="4">1001713st1_F9_1001713B170221_170320</strain>
        <strain evidence="3 6">D53st1_B1_D53t1_180928</strain>
    </source>
</reference>
<sequence length="123" mass="14413">MATPLAEGTISVYKYRNSVVGFLLYLSLSLCSYTLAKPSSFYISYRYNLYGLLSAVAVRFFRCKGRLPRLIRRLEVHFLQILPSTKSNWQEKPSHEALPAAMYRIYKIPERFRQRKEPKEGKK</sequence>